<name>A0A919V905_9ACTN</name>
<proteinExistence type="predicted"/>
<dbReference type="Proteomes" id="UP000655287">
    <property type="component" value="Unassembled WGS sequence"/>
</dbReference>
<protein>
    <submittedName>
        <fullName evidence="1">Uncharacterized protein</fullName>
    </submittedName>
</protein>
<evidence type="ECO:0000313" key="1">
    <source>
        <dbReference type="EMBL" id="GII81885.1"/>
    </source>
</evidence>
<accession>A0A919V905</accession>
<dbReference type="InterPro" id="IPR011042">
    <property type="entry name" value="6-blade_b-propeller_TolB-like"/>
</dbReference>
<dbReference type="InterPro" id="IPR011044">
    <property type="entry name" value="Quino_amine_DH_bsu"/>
</dbReference>
<dbReference type="AlphaFoldDB" id="A0A919V905"/>
<evidence type="ECO:0000313" key="2">
    <source>
        <dbReference type="Proteomes" id="UP000655287"/>
    </source>
</evidence>
<dbReference type="SUPFAM" id="SSF50969">
    <property type="entry name" value="YVTN repeat-like/Quinoprotein amine dehydrogenase"/>
    <property type="match status" value="1"/>
</dbReference>
<dbReference type="EMBL" id="BOOU01000116">
    <property type="protein sequence ID" value="GII81885.1"/>
    <property type="molecule type" value="Genomic_DNA"/>
</dbReference>
<dbReference type="Gene3D" id="2.120.10.30">
    <property type="entry name" value="TolB, C-terminal domain"/>
    <property type="match status" value="1"/>
</dbReference>
<reference evidence="1" key="1">
    <citation type="submission" date="2021-01" db="EMBL/GenBank/DDBJ databases">
        <title>Whole genome shotgun sequence of Sphaerisporangium rufum NBRC 109079.</title>
        <authorList>
            <person name="Komaki H."/>
            <person name="Tamura T."/>
        </authorList>
    </citation>
    <scope>NUCLEOTIDE SEQUENCE</scope>
    <source>
        <strain evidence="1">NBRC 109079</strain>
    </source>
</reference>
<gene>
    <name evidence="1" type="ORF">Sru01_68670</name>
</gene>
<comment type="caution">
    <text evidence="1">The sequence shown here is derived from an EMBL/GenBank/DDBJ whole genome shotgun (WGS) entry which is preliminary data.</text>
</comment>
<keyword evidence="2" id="KW-1185">Reference proteome</keyword>
<sequence length="310" mass="33318">MRLGQQEFLLESLSSRTVRRAALIVEVADDRPVAFDADHQEFVRLPAAPAGTIVRSLSADGTRLLLTDARDDLPGRGVGVLDLGGGEVRWFAGADPEFEHDVHAMFAPDGTAIAVLGGDDGEEPGSAVVSLLDPASGARHRVWTAEGTANWECGLCWSPRGDLLAVTYLTWDEEHDDDMLCTVVIDPGTGKSLATYPNASIAAATGAGWTEEQELVLGLEHDDLNRRQVADPRTGTVRTTAELTGRLWGVIGRRHLQQVAAHEEPDAPATIFYTGDLDGADRRPLFTCRPRVTVERVHLAPQAFPAGTGT</sequence>
<organism evidence="1 2">
    <name type="scientific">Sphaerisporangium rufum</name>
    <dbReference type="NCBI Taxonomy" id="1381558"/>
    <lineage>
        <taxon>Bacteria</taxon>
        <taxon>Bacillati</taxon>
        <taxon>Actinomycetota</taxon>
        <taxon>Actinomycetes</taxon>
        <taxon>Streptosporangiales</taxon>
        <taxon>Streptosporangiaceae</taxon>
        <taxon>Sphaerisporangium</taxon>
    </lineage>
</organism>
<dbReference type="RefSeq" id="WP_203994874.1">
    <property type="nucleotide sequence ID" value="NZ_BOOU01000116.1"/>
</dbReference>